<evidence type="ECO:0000313" key="4">
    <source>
        <dbReference type="EMBL" id="MBP4142085.1"/>
    </source>
</evidence>
<gene>
    <name evidence="4" type="primary">traM</name>
    <name evidence="4" type="ORF">J3S90_09745</name>
</gene>
<keyword evidence="5" id="KW-1185">Reference proteome</keyword>
<dbReference type="InterPro" id="IPR055407">
    <property type="entry name" value="TraM_C"/>
</dbReference>
<keyword evidence="2" id="KW-1133">Transmembrane helix</keyword>
<evidence type="ECO:0000256" key="1">
    <source>
        <dbReference type="SAM" id="Coils"/>
    </source>
</evidence>
<name>A0ABS5CTZ7_9FLAO</name>
<proteinExistence type="predicted"/>
<dbReference type="InterPro" id="IPR022187">
    <property type="entry name" value="Conjug_transposon_TraM"/>
</dbReference>
<reference evidence="4 5" key="1">
    <citation type="submission" date="2021-03" db="EMBL/GenBank/DDBJ databases">
        <title>Flavobacterium Flabelliformis Sp. Nov. And Flavobacterium Geliluteum Sp. Nov., Two Novel Multidrug Resistant Psychrophilic Species Isolated From Antarctica.</title>
        <authorList>
            <person name="Kralova S."/>
            <person name="Busse H.J."/>
            <person name="Bezdicek M."/>
            <person name="Nykrynova M."/>
            <person name="Kroupova E."/>
            <person name="Krsek D."/>
            <person name="Sedlacek I."/>
        </authorList>
    </citation>
    <scope>NUCLEOTIDE SEQUENCE [LARGE SCALE GENOMIC DNA]</scope>
    <source>
        <strain evidence="4 5">P4023</strain>
    </source>
</reference>
<dbReference type="Proteomes" id="UP000674217">
    <property type="component" value="Unassembled WGS sequence"/>
</dbReference>
<feature type="domain" description="Conjugative transposon TraM C-terminal" evidence="3">
    <location>
        <begin position="281"/>
        <end position="430"/>
    </location>
</feature>
<dbReference type="RefSeq" id="WP_210646045.1">
    <property type="nucleotide sequence ID" value="NZ_JAGFBU010000003.1"/>
</dbReference>
<protein>
    <submittedName>
        <fullName evidence="4">Conjugative transposon protein TraM</fullName>
    </submittedName>
</protein>
<evidence type="ECO:0000256" key="2">
    <source>
        <dbReference type="SAM" id="Phobius"/>
    </source>
</evidence>
<dbReference type="NCBIfam" id="TIGR03779">
    <property type="entry name" value="Bac_Flav_CT_M"/>
    <property type="match status" value="1"/>
</dbReference>
<organism evidence="4 5">
    <name type="scientific">Flavobacterium flabelliforme</name>
    <dbReference type="NCBI Taxonomy" id="2816119"/>
    <lineage>
        <taxon>Bacteria</taxon>
        <taxon>Pseudomonadati</taxon>
        <taxon>Bacteroidota</taxon>
        <taxon>Flavobacteriia</taxon>
        <taxon>Flavobacteriales</taxon>
        <taxon>Flavobacteriaceae</taxon>
        <taxon>Flavobacterium</taxon>
    </lineage>
</organism>
<dbReference type="Pfam" id="PF12508">
    <property type="entry name" value="Transposon_TraM"/>
    <property type="match status" value="1"/>
</dbReference>
<keyword evidence="2" id="KW-0812">Transmembrane</keyword>
<accession>A0ABS5CTZ7</accession>
<evidence type="ECO:0000259" key="3">
    <source>
        <dbReference type="Pfam" id="PF12508"/>
    </source>
</evidence>
<keyword evidence="2" id="KW-0472">Membrane</keyword>
<evidence type="ECO:0000313" key="5">
    <source>
        <dbReference type="Proteomes" id="UP000674217"/>
    </source>
</evidence>
<sequence length="433" mass="48083">MKESENKKNTVLVTDGNLNESTDTVRELSDNKLEKFKKPLLFTLMSIVFLGCMYLIFKPSEDIKKKEGIGLNDSVPQASTVGLQHDKQKAYEQELMDEKNQQKQNALSSLSDYWSEGNIHETVDDGPENEKEANTNTSLNSYRNAQKTLGTFYENDTAETQELQKQLDELKAQMARKDEAPMNPVDTQLELMEKSYQMAAKYLPTNTASKEQSKEKKEAIASPSSQKESFVSIISARKSAVSSLHRDLPDSTFIASWSESRNRGFFTVGKIEQASQPKNSVRAVIQTTQVVSVESNVRLRLLEPAKMQNRIIPQGTVLTANSKFNQGRLQMRITSIELDGNIIAVDLTIYSLDGQQGLFVPYSPEMSAVKEMAANMGQTSGSSIMISSSPGQQIAGDLSRGLVQGISGYFSKKMKTPKVTLKSGLQVFLVSKN</sequence>
<feature type="transmembrane region" description="Helical" evidence="2">
    <location>
        <begin position="40"/>
        <end position="57"/>
    </location>
</feature>
<feature type="coiled-coil region" evidence="1">
    <location>
        <begin position="153"/>
        <end position="180"/>
    </location>
</feature>
<keyword evidence="1" id="KW-0175">Coiled coil</keyword>
<dbReference type="EMBL" id="JAGFBU010000003">
    <property type="protein sequence ID" value="MBP4142085.1"/>
    <property type="molecule type" value="Genomic_DNA"/>
</dbReference>
<comment type="caution">
    <text evidence="4">The sequence shown here is derived from an EMBL/GenBank/DDBJ whole genome shotgun (WGS) entry which is preliminary data.</text>
</comment>